<gene>
    <name evidence="3" type="ORF">BJ975_001106</name>
    <name evidence="1" type="ORF">IDH50_08910</name>
    <name evidence="2" type="ORF">IDH50_14850</name>
</gene>
<dbReference type="EMBL" id="JACBZN010000001">
    <property type="protein sequence ID" value="NYI37731.1"/>
    <property type="molecule type" value="Genomic_DNA"/>
</dbReference>
<dbReference type="EMBL" id="JACWMT010000003">
    <property type="protein sequence ID" value="MBD1271523.1"/>
    <property type="molecule type" value="Genomic_DNA"/>
</dbReference>
<dbReference type="Proteomes" id="UP000587211">
    <property type="component" value="Unassembled WGS sequence"/>
</dbReference>
<protein>
    <submittedName>
        <fullName evidence="1">Uncharacterized protein</fullName>
    </submittedName>
</protein>
<reference evidence="1" key="2">
    <citation type="submission" date="2020-09" db="EMBL/GenBank/DDBJ databases">
        <title>Novel species in genus Aeromicrobium.</title>
        <authorList>
            <person name="Zhang G."/>
        </authorList>
    </citation>
    <scope>NUCLEOTIDE SEQUENCE</scope>
    <source>
        <strain evidence="1">SSW1-57</strain>
    </source>
</reference>
<evidence type="ECO:0000313" key="2">
    <source>
        <dbReference type="EMBL" id="MBD1271523.1"/>
    </source>
</evidence>
<keyword evidence="4" id="KW-1185">Reference proteome</keyword>
<evidence type="ECO:0000313" key="5">
    <source>
        <dbReference type="Proteomes" id="UP000659061"/>
    </source>
</evidence>
<proteinExistence type="predicted"/>
<evidence type="ECO:0000313" key="1">
    <source>
        <dbReference type="EMBL" id="MBD1270345.1"/>
    </source>
</evidence>
<dbReference type="RefSeq" id="WP_179424213.1">
    <property type="nucleotide sequence ID" value="NZ_BAAAMP010000003.1"/>
</dbReference>
<name>A0A8I0FTT7_9ACTN</name>
<organism evidence="1 5">
    <name type="scientific">Aeromicrobium tamlense</name>
    <dbReference type="NCBI Taxonomy" id="375541"/>
    <lineage>
        <taxon>Bacteria</taxon>
        <taxon>Bacillati</taxon>
        <taxon>Actinomycetota</taxon>
        <taxon>Actinomycetes</taxon>
        <taxon>Propionibacteriales</taxon>
        <taxon>Nocardioidaceae</taxon>
        <taxon>Aeromicrobium</taxon>
    </lineage>
</organism>
<dbReference type="Proteomes" id="UP000659061">
    <property type="component" value="Unassembled WGS sequence"/>
</dbReference>
<evidence type="ECO:0000313" key="3">
    <source>
        <dbReference type="EMBL" id="NYI37731.1"/>
    </source>
</evidence>
<reference evidence="3 4" key="1">
    <citation type="submission" date="2020-07" db="EMBL/GenBank/DDBJ databases">
        <title>Sequencing the genomes of 1000 actinobacteria strains.</title>
        <authorList>
            <person name="Klenk H.-P."/>
        </authorList>
    </citation>
    <scope>NUCLEOTIDE SEQUENCE [LARGE SCALE GENOMIC DNA]</scope>
    <source>
        <strain evidence="3 4">DSM 19087</strain>
    </source>
</reference>
<dbReference type="EMBL" id="JACWMT010000002">
    <property type="protein sequence ID" value="MBD1270345.1"/>
    <property type="molecule type" value="Genomic_DNA"/>
</dbReference>
<dbReference type="AlphaFoldDB" id="A0A8I0FTT7"/>
<accession>A0A8I0FTT7</accession>
<sequence>MKDLVKRLAAWMAASSQDASLVCGTEGCNGDARYSPPSRGHVKTCLWVGDF</sequence>
<comment type="caution">
    <text evidence="1">The sequence shown here is derived from an EMBL/GenBank/DDBJ whole genome shotgun (WGS) entry which is preliminary data.</text>
</comment>
<evidence type="ECO:0000313" key="4">
    <source>
        <dbReference type="Proteomes" id="UP000587211"/>
    </source>
</evidence>